<evidence type="ECO:0000256" key="9">
    <source>
        <dbReference type="RuleBase" id="RU369079"/>
    </source>
</evidence>
<dbReference type="KEGG" id="pstg:E8M01_17810"/>
<gene>
    <name evidence="11" type="ORF">E8M01_17810</name>
</gene>
<evidence type="ECO:0000313" key="12">
    <source>
        <dbReference type="Proteomes" id="UP000298781"/>
    </source>
</evidence>
<feature type="transmembrane region" description="Helical" evidence="9">
    <location>
        <begin position="75"/>
        <end position="94"/>
    </location>
</feature>
<feature type="transmembrane region" description="Helical" evidence="9">
    <location>
        <begin position="115"/>
        <end position="136"/>
    </location>
</feature>
<dbReference type="GO" id="GO:0005886">
    <property type="term" value="C:plasma membrane"/>
    <property type="evidence" value="ECO:0007669"/>
    <property type="project" value="UniProtKB-SubCell"/>
</dbReference>
<dbReference type="InterPro" id="IPR007387">
    <property type="entry name" value="TRAP_DctQ"/>
</dbReference>
<proteinExistence type="inferred from homology"/>
<evidence type="ECO:0000313" key="11">
    <source>
        <dbReference type="EMBL" id="QCI65904.1"/>
    </source>
</evidence>
<evidence type="ECO:0000256" key="3">
    <source>
        <dbReference type="ARBA" id="ARBA00022475"/>
    </source>
</evidence>
<evidence type="ECO:0000256" key="5">
    <source>
        <dbReference type="ARBA" id="ARBA00022692"/>
    </source>
</evidence>
<protein>
    <recommendedName>
        <fullName evidence="9">TRAP transporter small permease protein</fullName>
    </recommendedName>
</protein>
<keyword evidence="4 9" id="KW-0997">Cell inner membrane</keyword>
<evidence type="ECO:0000256" key="7">
    <source>
        <dbReference type="ARBA" id="ARBA00023136"/>
    </source>
</evidence>
<evidence type="ECO:0000256" key="4">
    <source>
        <dbReference type="ARBA" id="ARBA00022519"/>
    </source>
</evidence>
<dbReference type="PANTHER" id="PTHR35011:SF11">
    <property type="entry name" value="TRAP TRANSPORTER SMALL PERMEASE PROTEIN"/>
    <property type="match status" value="1"/>
</dbReference>
<comment type="subunit">
    <text evidence="9">The complex comprises the extracytoplasmic solute receptor protein and the two transmembrane proteins.</text>
</comment>
<evidence type="ECO:0000256" key="2">
    <source>
        <dbReference type="ARBA" id="ARBA00022448"/>
    </source>
</evidence>
<accession>A0A4D7AW60</accession>
<keyword evidence="2 9" id="KW-0813">Transport</keyword>
<keyword evidence="12" id="KW-1185">Reference proteome</keyword>
<dbReference type="AlphaFoldDB" id="A0A4D7AW60"/>
<feature type="domain" description="Tripartite ATP-independent periplasmic transporters DctQ component" evidence="10">
    <location>
        <begin position="52"/>
        <end position="181"/>
    </location>
</feature>
<dbReference type="OrthoDB" id="7843639at2"/>
<name>A0A4D7AW60_9HYPH</name>
<dbReference type="GO" id="GO:0015740">
    <property type="term" value="P:C4-dicarboxylate transport"/>
    <property type="evidence" value="ECO:0007669"/>
    <property type="project" value="TreeGrafter"/>
</dbReference>
<dbReference type="InterPro" id="IPR055348">
    <property type="entry name" value="DctQ"/>
</dbReference>
<dbReference type="GO" id="GO:0022857">
    <property type="term" value="F:transmembrane transporter activity"/>
    <property type="evidence" value="ECO:0007669"/>
    <property type="project" value="UniProtKB-UniRule"/>
</dbReference>
<evidence type="ECO:0000256" key="1">
    <source>
        <dbReference type="ARBA" id="ARBA00004429"/>
    </source>
</evidence>
<evidence type="ECO:0000256" key="6">
    <source>
        <dbReference type="ARBA" id="ARBA00022989"/>
    </source>
</evidence>
<dbReference type="PANTHER" id="PTHR35011">
    <property type="entry name" value="2,3-DIKETO-L-GULONATE TRAP TRANSPORTER SMALL PERMEASE PROTEIN YIAM"/>
    <property type="match status" value="1"/>
</dbReference>
<feature type="transmembrane region" description="Helical" evidence="9">
    <location>
        <begin position="156"/>
        <end position="177"/>
    </location>
</feature>
<organism evidence="11 12">
    <name type="scientific">Phreatobacter stygius</name>
    <dbReference type="NCBI Taxonomy" id="1940610"/>
    <lineage>
        <taxon>Bacteria</taxon>
        <taxon>Pseudomonadati</taxon>
        <taxon>Pseudomonadota</taxon>
        <taxon>Alphaproteobacteria</taxon>
        <taxon>Hyphomicrobiales</taxon>
        <taxon>Phreatobacteraceae</taxon>
        <taxon>Phreatobacter</taxon>
    </lineage>
</organism>
<dbReference type="Pfam" id="PF04290">
    <property type="entry name" value="DctQ"/>
    <property type="match status" value="1"/>
</dbReference>
<feature type="transmembrane region" description="Helical" evidence="9">
    <location>
        <begin position="42"/>
        <end position="63"/>
    </location>
</feature>
<reference evidence="11 12" key="1">
    <citation type="submission" date="2019-04" db="EMBL/GenBank/DDBJ databases">
        <title>Phreatobacter aquaticus sp. nov.</title>
        <authorList>
            <person name="Choi A."/>
        </authorList>
    </citation>
    <scope>NUCLEOTIDE SEQUENCE [LARGE SCALE GENOMIC DNA]</scope>
    <source>
        <strain evidence="11 12">KCTC 52518</strain>
    </source>
</reference>
<keyword evidence="6 9" id="KW-1133">Transmembrane helix</keyword>
<evidence type="ECO:0000259" key="10">
    <source>
        <dbReference type="Pfam" id="PF04290"/>
    </source>
</evidence>
<sequence>MNDPRTAAMTDSARAPADPVEDVHLIVAEDEEVTVEYFLEDWLSIALFWALAFIIFLQFFTRYVMNDSLAWTEEIARYLLMVLVFVGGAMVMRRNTNISVELVMNLMQDGLRRRVLIAAVEITKLFFVGLLAYFSILITERMHGLYMTVVDWPMSLVYGGIAVGCFLMVFRQALNLLREARNGFRRAPPHSIPDVD</sequence>
<dbReference type="EMBL" id="CP039690">
    <property type="protein sequence ID" value="QCI65904.1"/>
    <property type="molecule type" value="Genomic_DNA"/>
</dbReference>
<comment type="subcellular location">
    <subcellularLocation>
        <location evidence="1 9">Cell inner membrane</location>
        <topology evidence="1 9">Multi-pass membrane protein</topology>
    </subcellularLocation>
</comment>
<evidence type="ECO:0000256" key="8">
    <source>
        <dbReference type="ARBA" id="ARBA00038436"/>
    </source>
</evidence>
<comment type="function">
    <text evidence="9">Part of the tripartite ATP-independent periplasmic (TRAP) transport system.</text>
</comment>
<comment type="similarity">
    <text evidence="8 9">Belongs to the TRAP transporter small permease family.</text>
</comment>
<keyword evidence="5 9" id="KW-0812">Transmembrane</keyword>
<dbReference type="Proteomes" id="UP000298781">
    <property type="component" value="Chromosome"/>
</dbReference>
<keyword evidence="3" id="KW-1003">Cell membrane</keyword>
<keyword evidence="7 9" id="KW-0472">Membrane</keyword>